<dbReference type="InterPro" id="IPR035959">
    <property type="entry name" value="RutC-like_sf"/>
</dbReference>
<dbReference type="Gene3D" id="3.30.1330.40">
    <property type="entry name" value="RutC-like"/>
    <property type="match status" value="1"/>
</dbReference>
<evidence type="ECO:0008006" key="3">
    <source>
        <dbReference type="Google" id="ProtNLM"/>
    </source>
</evidence>
<keyword evidence="2" id="KW-1185">Reference proteome</keyword>
<accession>A0A4Y3TVQ9</accession>
<proteinExistence type="predicted"/>
<dbReference type="AlphaFoldDB" id="A0A4Y3TVQ9"/>
<comment type="caution">
    <text evidence="1">The sequence shown here is derived from an EMBL/GenBank/DDBJ whole genome shotgun (WGS) entry which is preliminary data.</text>
</comment>
<dbReference type="SUPFAM" id="SSF55298">
    <property type="entry name" value="YjgF-like"/>
    <property type="match status" value="1"/>
</dbReference>
<evidence type="ECO:0000313" key="1">
    <source>
        <dbReference type="EMBL" id="GEB85788.1"/>
    </source>
</evidence>
<protein>
    <recommendedName>
        <fullName evidence="3">Translation initiation inhibitor</fullName>
    </recommendedName>
</protein>
<organism evidence="1 2">
    <name type="scientific">Acetobacter peroxydans</name>
    <dbReference type="NCBI Taxonomy" id="104098"/>
    <lineage>
        <taxon>Bacteria</taxon>
        <taxon>Pseudomonadati</taxon>
        <taxon>Pseudomonadota</taxon>
        <taxon>Alphaproteobacteria</taxon>
        <taxon>Acetobacterales</taxon>
        <taxon>Acetobacteraceae</taxon>
        <taxon>Acetobacter</taxon>
    </lineage>
</organism>
<dbReference type="RefSeq" id="WP_170252113.1">
    <property type="nucleotide sequence ID" value="NZ_BJMV01000007.1"/>
</dbReference>
<dbReference type="Proteomes" id="UP000317730">
    <property type="component" value="Unassembled WGS sequence"/>
</dbReference>
<gene>
    <name evidence="1" type="ORF">APE01nite_15850</name>
</gene>
<sequence>MVEQCRLALEQGAELLAEHGLDMRDVTHFACTIADREGLMACLPVFRQFFPTISPSMSFMWLKDTGRTRGPAITCSLSVQQVDEMESAVA</sequence>
<reference evidence="1 2" key="1">
    <citation type="submission" date="2019-06" db="EMBL/GenBank/DDBJ databases">
        <title>Whole genome shotgun sequence of Acetobacter peroxydans NBRC 13755.</title>
        <authorList>
            <person name="Hosoyama A."/>
            <person name="Uohara A."/>
            <person name="Ohji S."/>
            <person name="Ichikawa N."/>
        </authorList>
    </citation>
    <scope>NUCLEOTIDE SEQUENCE [LARGE SCALE GENOMIC DNA]</scope>
    <source>
        <strain evidence="1 2">NBRC 13755</strain>
    </source>
</reference>
<dbReference type="EMBL" id="BJMV01000007">
    <property type="protein sequence ID" value="GEB85788.1"/>
    <property type="molecule type" value="Genomic_DNA"/>
</dbReference>
<evidence type="ECO:0000313" key="2">
    <source>
        <dbReference type="Proteomes" id="UP000317730"/>
    </source>
</evidence>
<name>A0A4Y3TVQ9_9PROT</name>